<dbReference type="InterPro" id="IPR006384">
    <property type="entry name" value="HAD_hydro_PyrdxlP_Pase-like"/>
</dbReference>
<feature type="binding site" evidence="7">
    <location>
        <position position="175"/>
    </location>
    <ligand>
        <name>Mg(2+)</name>
        <dbReference type="ChEBI" id="CHEBI:18420"/>
    </ligand>
</feature>
<dbReference type="InterPro" id="IPR023214">
    <property type="entry name" value="HAD_sf"/>
</dbReference>
<evidence type="ECO:0008006" key="9">
    <source>
        <dbReference type="Google" id="ProtNLM"/>
    </source>
</evidence>
<sequence>MASKGLVVFDYDRSLIDDNSDTYIFHQVQPELVVHLKELTAAGVQWTQAVDQALSKLNCSKETLIDVIGRIPVQDGMLDAVHLAHERGWEVAIVSDANTVFIDAFLNLHNLTSIITQVFTNHSAFQGDTLHVTPYHPLDQPPHGCPRCPTNMCKGSIVKQIKASAEYTKILYIGDGGGDFCPVATELSSNDVVFAREKYELLHKVQQTPVLATVVPWNTGFDILKGFQAHIA</sequence>
<dbReference type="NCBIfam" id="TIGR01488">
    <property type="entry name" value="HAD-SF-IB"/>
    <property type="match status" value="1"/>
</dbReference>
<dbReference type="PANTHER" id="PTHR20889:SF12">
    <property type="entry name" value="LP01149P"/>
    <property type="match status" value="1"/>
</dbReference>
<evidence type="ECO:0000256" key="1">
    <source>
        <dbReference type="ARBA" id="ARBA00001946"/>
    </source>
</evidence>
<evidence type="ECO:0000256" key="2">
    <source>
        <dbReference type="ARBA" id="ARBA00022723"/>
    </source>
</evidence>
<dbReference type="VEuPathDB" id="FungiDB:H257_08809"/>
<gene>
    <name evidence="8" type="ORF">H257_08809</name>
</gene>
<dbReference type="Gene3D" id="3.40.50.1000">
    <property type="entry name" value="HAD superfamily/HAD-like"/>
    <property type="match status" value="1"/>
</dbReference>
<reference evidence="8" key="1">
    <citation type="submission" date="2013-12" db="EMBL/GenBank/DDBJ databases">
        <title>The Genome Sequence of Aphanomyces astaci APO3.</title>
        <authorList>
            <consortium name="The Broad Institute Genomics Platform"/>
            <person name="Russ C."/>
            <person name="Tyler B."/>
            <person name="van West P."/>
            <person name="Dieguez-Uribeondo J."/>
            <person name="Young S.K."/>
            <person name="Zeng Q."/>
            <person name="Gargeya S."/>
            <person name="Fitzgerald M."/>
            <person name="Abouelleil A."/>
            <person name="Alvarado L."/>
            <person name="Chapman S.B."/>
            <person name="Gainer-Dewar J."/>
            <person name="Goldberg J."/>
            <person name="Griggs A."/>
            <person name="Gujja S."/>
            <person name="Hansen M."/>
            <person name="Howarth C."/>
            <person name="Imamovic A."/>
            <person name="Ireland A."/>
            <person name="Larimer J."/>
            <person name="McCowan C."/>
            <person name="Murphy C."/>
            <person name="Pearson M."/>
            <person name="Poon T.W."/>
            <person name="Priest M."/>
            <person name="Roberts A."/>
            <person name="Saif S."/>
            <person name="Shea T."/>
            <person name="Sykes S."/>
            <person name="Wortman J."/>
            <person name="Nusbaum C."/>
            <person name="Birren B."/>
        </authorList>
    </citation>
    <scope>NUCLEOTIDE SEQUENCE [LARGE SCALE GENOMIC DNA]</scope>
    <source>
        <strain evidence="8">APO3</strain>
    </source>
</reference>
<dbReference type="GO" id="GO:0016791">
    <property type="term" value="F:phosphatase activity"/>
    <property type="evidence" value="ECO:0007669"/>
    <property type="project" value="InterPro"/>
</dbReference>
<evidence type="ECO:0000313" key="8">
    <source>
        <dbReference type="EMBL" id="ETV77379.1"/>
    </source>
</evidence>
<feature type="binding site" evidence="6">
    <location>
        <position position="96"/>
    </location>
    <ligand>
        <name>substrate</name>
    </ligand>
</feature>
<dbReference type="GeneID" id="20810805"/>
<accession>W4GE78</accession>
<evidence type="ECO:0000256" key="4">
    <source>
        <dbReference type="ARBA" id="ARBA00022842"/>
    </source>
</evidence>
<keyword evidence="4 7" id="KW-0460">Magnesium</keyword>
<evidence type="ECO:0000256" key="3">
    <source>
        <dbReference type="ARBA" id="ARBA00022801"/>
    </source>
</evidence>
<dbReference type="AlphaFoldDB" id="W4GE78"/>
<evidence type="ECO:0000256" key="5">
    <source>
        <dbReference type="PIRSR" id="PIRSR031051-1"/>
    </source>
</evidence>
<feature type="active site" description="Proton donor" evidence="5">
    <location>
        <position position="12"/>
    </location>
</feature>
<dbReference type="OrthoDB" id="10267182at2759"/>
<keyword evidence="2 7" id="KW-0479">Metal-binding</keyword>
<feature type="binding site" evidence="6">
    <location>
        <position position="21"/>
    </location>
    <ligand>
        <name>substrate</name>
    </ligand>
</feature>
<protein>
    <recommendedName>
        <fullName evidence="9">2,3-diketo-5-methylthio-1-phosphopentane phosphatase</fullName>
    </recommendedName>
</protein>
<keyword evidence="3" id="KW-0378">Hydrolase</keyword>
<dbReference type="PIRSF" id="PIRSF031051">
    <property type="entry name" value="PyrdxlP_Pase_PHOSPHO2"/>
    <property type="match status" value="1"/>
</dbReference>
<dbReference type="RefSeq" id="XP_009833166.1">
    <property type="nucleotide sequence ID" value="XM_009834864.1"/>
</dbReference>
<dbReference type="Pfam" id="PF06888">
    <property type="entry name" value="Put_Phosphatase"/>
    <property type="match status" value="1"/>
</dbReference>
<evidence type="ECO:0000256" key="7">
    <source>
        <dbReference type="PIRSR" id="PIRSR031051-3"/>
    </source>
</evidence>
<dbReference type="EMBL" id="KI913133">
    <property type="protein sequence ID" value="ETV77379.1"/>
    <property type="molecule type" value="Genomic_DNA"/>
</dbReference>
<dbReference type="PANTHER" id="PTHR20889">
    <property type="entry name" value="PHOSPHATASE, ORPHAN 1, 2"/>
    <property type="match status" value="1"/>
</dbReference>
<name>W4GE78_APHAT</name>
<dbReference type="InterPro" id="IPR016965">
    <property type="entry name" value="Pase_PHOSPHO-typ"/>
</dbReference>
<evidence type="ECO:0000256" key="6">
    <source>
        <dbReference type="PIRSR" id="PIRSR031051-2"/>
    </source>
</evidence>
<feature type="active site" description="Nucleophile" evidence="5">
    <location>
        <position position="10"/>
    </location>
</feature>
<comment type="cofactor">
    <cofactor evidence="1 7">
        <name>Mg(2+)</name>
        <dbReference type="ChEBI" id="CHEBI:18420"/>
    </cofactor>
</comment>
<dbReference type="SUPFAM" id="SSF56784">
    <property type="entry name" value="HAD-like"/>
    <property type="match status" value="1"/>
</dbReference>
<feature type="binding site" evidence="7">
    <location>
        <position position="12"/>
    </location>
    <ligand>
        <name>Mg(2+)</name>
        <dbReference type="ChEBI" id="CHEBI:18420"/>
    </ligand>
</feature>
<proteinExistence type="predicted"/>
<feature type="binding site" evidence="7">
    <location>
        <position position="10"/>
    </location>
    <ligand>
        <name>Mg(2+)</name>
        <dbReference type="ChEBI" id="CHEBI:18420"/>
    </ligand>
</feature>
<dbReference type="GO" id="GO:0046872">
    <property type="term" value="F:metal ion binding"/>
    <property type="evidence" value="ECO:0007669"/>
    <property type="project" value="UniProtKB-KW"/>
</dbReference>
<dbReference type="NCBIfam" id="TIGR01489">
    <property type="entry name" value="DKMTPPase-SF"/>
    <property type="match status" value="1"/>
</dbReference>
<organism evidence="8">
    <name type="scientific">Aphanomyces astaci</name>
    <name type="common">Crayfish plague agent</name>
    <dbReference type="NCBI Taxonomy" id="112090"/>
    <lineage>
        <taxon>Eukaryota</taxon>
        <taxon>Sar</taxon>
        <taxon>Stramenopiles</taxon>
        <taxon>Oomycota</taxon>
        <taxon>Saprolegniomycetes</taxon>
        <taxon>Saprolegniales</taxon>
        <taxon>Verrucalvaceae</taxon>
        <taxon>Aphanomyces</taxon>
    </lineage>
</organism>
<dbReference type="InterPro" id="IPR036412">
    <property type="entry name" value="HAD-like_sf"/>
</dbReference>